<evidence type="ECO:0000313" key="3">
    <source>
        <dbReference type="Proteomes" id="UP000655570"/>
    </source>
</evidence>
<evidence type="ECO:0008006" key="4">
    <source>
        <dbReference type="Google" id="ProtNLM"/>
    </source>
</evidence>
<dbReference type="EMBL" id="JACSQF010000002">
    <property type="protein sequence ID" value="MBD7979573.1"/>
    <property type="molecule type" value="Genomic_DNA"/>
</dbReference>
<feature type="transmembrane region" description="Helical" evidence="1">
    <location>
        <begin position="191"/>
        <end position="211"/>
    </location>
</feature>
<protein>
    <recommendedName>
        <fullName evidence="4">Tight adherence protein B</fullName>
    </recommendedName>
</protein>
<evidence type="ECO:0000313" key="2">
    <source>
        <dbReference type="EMBL" id="MBD7979573.1"/>
    </source>
</evidence>
<keyword evidence="1" id="KW-0472">Membrane</keyword>
<keyword evidence="1" id="KW-0812">Transmembrane</keyword>
<keyword evidence="1" id="KW-1133">Transmembrane helix</keyword>
<organism evidence="2 3">
    <name type="scientific">Oerskovia merdavium</name>
    <dbReference type="NCBI Taxonomy" id="2762227"/>
    <lineage>
        <taxon>Bacteria</taxon>
        <taxon>Bacillati</taxon>
        <taxon>Actinomycetota</taxon>
        <taxon>Actinomycetes</taxon>
        <taxon>Micrococcales</taxon>
        <taxon>Cellulomonadaceae</taxon>
        <taxon>Oerskovia</taxon>
    </lineage>
</organism>
<name>A0ABR8TVS5_9CELL</name>
<sequence>MSGDLAVAVTVGCAVWVAVAPAGRRAAEVTAGHRVRSAGWREGSGVVVRALGRRPVAGRSVRVLVSHVASLVRSGSAPGHAWATAAGVRVDPRGVPETADLRVVVGAHGSDEASGQVAAVVAASRLAADVGAPLGAVLESIAQALSAESEARADREASLAGPQATARVLLWLPAVGALLGVVLGVDPVATALGGGVGSAGLLAGGVLLLVGRRWSGRLVARARAAGAPP</sequence>
<proteinExistence type="predicted"/>
<feature type="transmembrane region" description="Helical" evidence="1">
    <location>
        <begin position="168"/>
        <end position="185"/>
    </location>
</feature>
<dbReference type="Proteomes" id="UP000655570">
    <property type="component" value="Unassembled WGS sequence"/>
</dbReference>
<evidence type="ECO:0000256" key="1">
    <source>
        <dbReference type="SAM" id="Phobius"/>
    </source>
</evidence>
<gene>
    <name evidence="2" type="ORF">H9641_02415</name>
</gene>
<dbReference type="RefSeq" id="WP_191800714.1">
    <property type="nucleotide sequence ID" value="NZ_JACSQF010000002.1"/>
</dbReference>
<reference evidence="2 3" key="1">
    <citation type="submission" date="2020-08" db="EMBL/GenBank/DDBJ databases">
        <title>A Genomic Blueprint of the Chicken Gut Microbiome.</title>
        <authorList>
            <person name="Gilroy R."/>
            <person name="Ravi A."/>
            <person name="Getino M."/>
            <person name="Pursley I."/>
            <person name="Horton D.L."/>
            <person name="Alikhan N.-F."/>
            <person name="Baker D."/>
            <person name="Gharbi K."/>
            <person name="Hall N."/>
            <person name="Watson M."/>
            <person name="Adriaenssens E.M."/>
            <person name="Foster-Nyarko E."/>
            <person name="Jarju S."/>
            <person name="Secka A."/>
            <person name="Antonio M."/>
            <person name="Oren A."/>
            <person name="Chaudhuri R."/>
            <person name="La Ragione R.M."/>
            <person name="Hildebrand F."/>
            <person name="Pallen M.J."/>
        </authorList>
    </citation>
    <scope>NUCLEOTIDE SEQUENCE [LARGE SCALE GENOMIC DNA]</scope>
    <source>
        <strain evidence="2 3">Sa2CUA9</strain>
    </source>
</reference>
<comment type="caution">
    <text evidence="2">The sequence shown here is derived from an EMBL/GenBank/DDBJ whole genome shotgun (WGS) entry which is preliminary data.</text>
</comment>
<accession>A0ABR8TVS5</accession>
<keyword evidence="3" id="KW-1185">Reference proteome</keyword>